<dbReference type="CDD" id="cd06558">
    <property type="entry name" value="crotonase-like"/>
    <property type="match status" value="1"/>
</dbReference>
<dbReference type="InterPro" id="IPR001753">
    <property type="entry name" value="Enoyl-CoA_hydra/iso"/>
</dbReference>
<dbReference type="EMBL" id="AP014685">
    <property type="protein sequence ID" value="BAR59728.1"/>
    <property type="molecule type" value="Genomic_DNA"/>
</dbReference>
<dbReference type="Pfam" id="PF00378">
    <property type="entry name" value="ECH_1"/>
    <property type="match status" value="1"/>
</dbReference>
<evidence type="ECO:0000313" key="4">
    <source>
        <dbReference type="EMBL" id="BAR59728.1"/>
    </source>
</evidence>
<evidence type="ECO:0000256" key="2">
    <source>
        <dbReference type="ARBA" id="ARBA00023140"/>
    </source>
</evidence>
<dbReference type="Gene3D" id="3.90.226.10">
    <property type="entry name" value="2-enoyl-CoA Hydratase, Chain A, domain 1"/>
    <property type="match status" value="1"/>
</dbReference>
<dbReference type="InterPro" id="IPR051053">
    <property type="entry name" value="ECH/Chromodomain_protein"/>
</dbReference>
<dbReference type="PANTHER" id="PTHR43684">
    <property type="match status" value="1"/>
</dbReference>
<dbReference type="PANTHER" id="PTHR43684:SF1">
    <property type="entry name" value="ENOYL-COA DELTA ISOMERASE 2"/>
    <property type="match status" value="1"/>
</dbReference>
<evidence type="ECO:0000256" key="1">
    <source>
        <dbReference type="ARBA" id="ARBA00004275"/>
    </source>
</evidence>
<comment type="subcellular location">
    <subcellularLocation>
        <location evidence="1">Peroxisome</location>
    </subcellularLocation>
</comment>
<reference evidence="4 5" key="1">
    <citation type="submission" date="2014-11" db="EMBL/GenBank/DDBJ databases">
        <title>Symbiosis island explosion on the genome of extra-slow-growing strains of soybean bradyrhizobia with massive insertion sequences.</title>
        <authorList>
            <person name="Iida T."/>
            <person name="Minamisawa K."/>
        </authorList>
    </citation>
    <scope>NUCLEOTIDE SEQUENCE [LARGE SCALE GENOMIC DNA]</scope>
    <source>
        <strain evidence="4 5">NK6</strain>
    </source>
</reference>
<keyword evidence="2" id="KW-0576">Peroxisome</keyword>
<evidence type="ECO:0000313" key="5">
    <source>
        <dbReference type="Proteomes" id="UP000063308"/>
    </source>
</evidence>
<dbReference type="InterPro" id="IPR029045">
    <property type="entry name" value="ClpP/crotonase-like_dom_sf"/>
</dbReference>
<organism evidence="4 5">
    <name type="scientific">Bradyrhizobium diazoefficiens</name>
    <dbReference type="NCBI Taxonomy" id="1355477"/>
    <lineage>
        <taxon>Bacteria</taxon>
        <taxon>Pseudomonadati</taxon>
        <taxon>Pseudomonadota</taxon>
        <taxon>Alphaproteobacteria</taxon>
        <taxon>Hyphomicrobiales</taxon>
        <taxon>Nitrobacteraceae</taxon>
        <taxon>Bradyrhizobium</taxon>
    </lineage>
</organism>
<evidence type="ECO:0000256" key="3">
    <source>
        <dbReference type="ARBA" id="ARBA00023235"/>
    </source>
</evidence>
<protein>
    <submittedName>
        <fullName evidence="4">Putative enoyl-CoA hydratase protein</fullName>
    </submittedName>
</protein>
<dbReference type="AlphaFoldDB" id="A0A0E4G058"/>
<gene>
    <name evidence="4" type="ORF">NK6_6576</name>
</gene>
<keyword evidence="3" id="KW-0413">Isomerase</keyword>
<dbReference type="SUPFAM" id="SSF52096">
    <property type="entry name" value="ClpP/crotonase"/>
    <property type="match status" value="1"/>
</dbReference>
<sequence>MLARLAGGKPSRRPQGVIMPNGNIIVAEERGTRVITLRRPGKKNAITQDMYREMSRAIDTAQNNPDIRCMIITGGSGVFTAGDDIDDFLKADTARPETLSDGAKFLYSLALNVKPIIAAVDGASIGMGTVMLFHCDYVLASNAATFSAPYIHLGLVPVGAASLLMPNTMGYQRAFAMLVMGRTFTAAEAHAAGFVNTVVSPGHTEVEARKVARDICRLPAEAVATSRKLLRAPPEQLTRRIDQETHLFGERLKSDDAIAAFNAFASRKKR</sequence>
<dbReference type="Proteomes" id="UP000063308">
    <property type="component" value="Chromosome"/>
</dbReference>
<dbReference type="GO" id="GO:0004165">
    <property type="term" value="F:delta(3)-delta(2)-enoyl-CoA isomerase activity"/>
    <property type="evidence" value="ECO:0007669"/>
    <property type="project" value="UniProtKB-ARBA"/>
</dbReference>
<proteinExistence type="predicted"/>
<accession>A0A0E4G058</accession>
<name>A0A0E4G058_9BRAD</name>